<feature type="domain" description="Aminotransferase class I/classII large" evidence="3">
    <location>
        <begin position="25"/>
        <end position="357"/>
    </location>
</feature>
<gene>
    <name evidence="4" type="ORF">NK125_13420</name>
</gene>
<keyword evidence="5" id="KW-1185">Reference proteome</keyword>
<dbReference type="EMBL" id="JAMZFW010000025">
    <property type="protein sequence ID" value="MCP1103401.1"/>
    <property type="molecule type" value="Genomic_DNA"/>
</dbReference>
<dbReference type="Gene3D" id="3.90.1150.10">
    <property type="entry name" value="Aspartate Aminotransferase, domain 1"/>
    <property type="match status" value="1"/>
</dbReference>
<dbReference type="InterPro" id="IPR015422">
    <property type="entry name" value="PyrdxlP-dep_Trfase_small"/>
</dbReference>
<organism evidence="4 5">
    <name type="scientific">Aequitasia blattaphilus</name>
    <dbReference type="NCBI Taxonomy" id="2949332"/>
    <lineage>
        <taxon>Bacteria</taxon>
        <taxon>Bacillati</taxon>
        <taxon>Bacillota</taxon>
        <taxon>Clostridia</taxon>
        <taxon>Lachnospirales</taxon>
        <taxon>Lachnospiraceae</taxon>
        <taxon>Aequitasia</taxon>
    </lineage>
</organism>
<evidence type="ECO:0000259" key="3">
    <source>
        <dbReference type="Pfam" id="PF00155"/>
    </source>
</evidence>
<evidence type="ECO:0000256" key="2">
    <source>
        <dbReference type="ARBA" id="ARBA00022898"/>
    </source>
</evidence>
<comment type="caution">
    <text evidence="4">The sequence shown here is derived from an EMBL/GenBank/DDBJ whole genome shotgun (WGS) entry which is preliminary data.</text>
</comment>
<dbReference type="PANTHER" id="PTHR42885">
    <property type="entry name" value="HISTIDINOL-PHOSPHATE AMINOTRANSFERASE-RELATED"/>
    <property type="match status" value="1"/>
</dbReference>
<dbReference type="InterPro" id="IPR015421">
    <property type="entry name" value="PyrdxlP-dep_Trfase_major"/>
</dbReference>
<dbReference type="InterPro" id="IPR004839">
    <property type="entry name" value="Aminotransferase_I/II_large"/>
</dbReference>
<evidence type="ECO:0000256" key="1">
    <source>
        <dbReference type="ARBA" id="ARBA00001933"/>
    </source>
</evidence>
<evidence type="ECO:0000313" key="5">
    <source>
        <dbReference type="Proteomes" id="UP001523566"/>
    </source>
</evidence>
<dbReference type="Gene3D" id="3.40.640.10">
    <property type="entry name" value="Type I PLP-dependent aspartate aminotransferase-like (Major domain)"/>
    <property type="match status" value="1"/>
</dbReference>
<dbReference type="Proteomes" id="UP001523566">
    <property type="component" value="Unassembled WGS sequence"/>
</dbReference>
<dbReference type="CDD" id="cd00609">
    <property type="entry name" value="AAT_like"/>
    <property type="match status" value="1"/>
</dbReference>
<sequence>MKKEQNFHGSDIEKIASFYQIPTEEIIDFASNVNPLGLSPMAKDALLDNIDIITKYPDRNYTSLKREIAHYCNVPKEFVTVGNGSTELISIFTRLMAPKKALVIRPTYSEYERELSLSGAELSYYFLEEKNDFKLDIEKFISQLNHELNLIVLCNPNNPTGLGIETTDLERIIAHCKKYKIALLIDETYVEFSPAHKNISALSLVEKYDNFMVIRGVSKFYSSPGLRFGYGITSSKEFIHYLRREQNPWSLNSIGAFMGEIMLKDIAYIQETKELIWAEKSRIQKELSRCSSLHVFDTDSNFFLVKLLKEGLTSDSVFEEAIKNRLMLRNCCKIEGLNGEFIRFCIRSPKENDKLLSFFKKM</sequence>
<dbReference type="PANTHER" id="PTHR42885:SF1">
    <property type="entry name" value="THREONINE-PHOSPHATE DECARBOXYLASE"/>
    <property type="match status" value="1"/>
</dbReference>
<keyword evidence="4" id="KW-0032">Aminotransferase</keyword>
<protein>
    <submittedName>
        <fullName evidence="4">Aminotransferase class I/II-fold pyridoxal phosphate-dependent enzyme</fullName>
    </submittedName>
</protein>
<proteinExistence type="predicted"/>
<keyword evidence="2" id="KW-0663">Pyridoxal phosphate</keyword>
<evidence type="ECO:0000313" key="4">
    <source>
        <dbReference type="EMBL" id="MCP1103401.1"/>
    </source>
</evidence>
<comment type="cofactor">
    <cofactor evidence="1">
        <name>pyridoxal 5'-phosphate</name>
        <dbReference type="ChEBI" id="CHEBI:597326"/>
    </cofactor>
</comment>
<dbReference type="Pfam" id="PF00155">
    <property type="entry name" value="Aminotran_1_2"/>
    <property type="match status" value="1"/>
</dbReference>
<dbReference type="RefSeq" id="WP_262067174.1">
    <property type="nucleotide sequence ID" value="NZ_JAMXOD010000025.1"/>
</dbReference>
<reference evidence="4 5" key="1">
    <citation type="journal article" date="2022" name="Genome Biol. Evol.">
        <title>Host diet, physiology and behaviors set the stage for Lachnospiraceae cladogenesis.</title>
        <authorList>
            <person name="Vera-Ponce De Leon A."/>
            <person name="Schneider M."/>
            <person name="Jahnes B.C."/>
            <person name="Sadowski V."/>
            <person name="Camuy-Velez L.A."/>
            <person name="Duan J."/>
            <person name="Sabree Z.L."/>
        </authorList>
    </citation>
    <scope>NUCLEOTIDE SEQUENCE [LARGE SCALE GENOMIC DNA]</scope>
    <source>
        <strain evidence="4 5">PAL113</strain>
    </source>
</reference>
<name>A0ABT1EEY1_9FIRM</name>
<keyword evidence="4" id="KW-0808">Transferase</keyword>
<dbReference type="GO" id="GO:0008483">
    <property type="term" value="F:transaminase activity"/>
    <property type="evidence" value="ECO:0007669"/>
    <property type="project" value="UniProtKB-KW"/>
</dbReference>
<dbReference type="SUPFAM" id="SSF53383">
    <property type="entry name" value="PLP-dependent transferases"/>
    <property type="match status" value="1"/>
</dbReference>
<accession>A0ABT1EEY1</accession>
<dbReference type="InterPro" id="IPR015424">
    <property type="entry name" value="PyrdxlP-dep_Trfase"/>
</dbReference>